<proteinExistence type="predicted"/>
<accession>A0ABP9PYZ0</accession>
<protein>
    <submittedName>
        <fullName evidence="1">Uncharacterized protein</fullName>
    </submittedName>
</protein>
<name>A0ABP9PYZ0_9ACTN</name>
<dbReference type="EMBL" id="BAABKG010000005">
    <property type="protein sequence ID" value="GAA5154278.1"/>
    <property type="molecule type" value="Genomic_DNA"/>
</dbReference>
<evidence type="ECO:0000313" key="1">
    <source>
        <dbReference type="EMBL" id="GAA5154278.1"/>
    </source>
</evidence>
<sequence length="73" mass="7515">MEHRDGARRRLGVRGAVGGREGVTASEAGASLVVGHQAHGAILTNSPPRSASRLTHCALATTPTEASKDADDR</sequence>
<reference evidence="2" key="1">
    <citation type="journal article" date="2019" name="Int. J. Syst. Evol. Microbiol.">
        <title>The Global Catalogue of Microorganisms (GCM) 10K type strain sequencing project: providing services to taxonomists for standard genome sequencing and annotation.</title>
        <authorList>
            <consortium name="The Broad Institute Genomics Platform"/>
            <consortium name="The Broad Institute Genome Sequencing Center for Infectious Disease"/>
            <person name="Wu L."/>
            <person name="Ma J."/>
        </authorList>
    </citation>
    <scope>NUCLEOTIDE SEQUENCE [LARGE SCALE GENOMIC DNA]</scope>
    <source>
        <strain evidence="2">JCM 18459</strain>
    </source>
</reference>
<organism evidence="1 2">
    <name type="scientific">Nocardioides marinquilinus</name>
    <dbReference type="NCBI Taxonomy" id="1210400"/>
    <lineage>
        <taxon>Bacteria</taxon>
        <taxon>Bacillati</taxon>
        <taxon>Actinomycetota</taxon>
        <taxon>Actinomycetes</taxon>
        <taxon>Propionibacteriales</taxon>
        <taxon>Nocardioidaceae</taxon>
        <taxon>Nocardioides</taxon>
    </lineage>
</organism>
<evidence type="ECO:0000313" key="2">
    <source>
        <dbReference type="Proteomes" id="UP001500221"/>
    </source>
</evidence>
<comment type="caution">
    <text evidence="1">The sequence shown here is derived from an EMBL/GenBank/DDBJ whole genome shotgun (WGS) entry which is preliminary data.</text>
</comment>
<gene>
    <name evidence="1" type="ORF">GCM10023340_37570</name>
</gene>
<keyword evidence="2" id="KW-1185">Reference proteome</keyword>
<dbReference type="Proteomes" id="UP001500221">
    <property type="component" value="Unassembled WGS sequence"/>
</dbReference>